<accession>A0A1J5T5D7</accession>
<keyword evidence="1" id="KW-0472">Membrane</keyword>
<keyword evidence="1" id="KW-0812">Transmembrane</keyword>
<feature type="transmembrane region" description="Helical" evidence="1">
    <location>
        <begin position="267"/>
        <end position="284"/>
    </location>
</feature>
<evidence type="ECO:0000313" key="2">
    <source>
        <dbReference type="EMBL" id="OIR07342.1"/>
    </source>
</evidence>
<feature type="transmembrane region" description="Helical" evidence="1">
    <location>
        <begin position="480"/>
        <end position="500"/>
    </location>
</feature>
<proteinExistence type="predicted"/>
<feature type="transmembrane region" description="Helical" evidence="1">
    <location>
        <begin position="365"/>
        <end position="384"/>
    </location>
</feature>
<protein>
    <submittedName>
        <fullName evidence="2">Uncharacterized protein</fullName>
    </submittedName>
</protein>
<feature type="transmembrane region" description="Helical" evidence="1">
    <location>
        <begin position="121"/>
        <end position="141"/>
    </location>
</feature>
<reference evidence="2" key="1">
    <citation type="submission" date="2016-10" db="EMBL/GenBank/DDBJ databases">
        <title>Sequence of Gallionella enrichment culture.</title>
        <authorList>
            <person name="Poehlein A."/>
            <person name="Muehling M."/>
            <person name="Daniel R."/>
        </authorList>
    </citation>
    <scope>NUCLEOTIDE SEQUENCE</scope>
</reference>
<feature type="transmembrane region" description="Helical" evidence="1">
    <location>
        <begin position="34"/>
        <end position="50"/>
    </location>
</feature>
<organism evidence="2">
    <name type="scientific">mine drainage metagenome</name>
    <dbReference type="NCBI Taxonomy" id="410659"/>
    <lineage>
        <taxon>unclassified sequences</taxon>
        <taxon>metagenomes</taxon>
        <taxon>ecological metagenomes</taxon>
    </lineage>
</organism>
<evidence type="ECO:0000256" key="1">
    <source>
        <dbReference type="SAM" id="Phobius"/>
    </source>
</evidence>
<dbReference type="EMBL" id="MLJW01000038">
    <property type="protein sequence ID" value="OIR07342.1"/>
    <property type="molecule type" value="Genomic_DNA"/>
</dbReference>
<feature type="transmembrane region" description="Helical" evidence="1">
    <location>
        <begin position="82"/>
        <end position="101"/>
    </location>
</feature>
<feature type="transmembrane region" description="Helical" evidence="1">
    <location>
        <begin position="455"/>
        <end position="474"/>
    </location>
</feature>
<feature type="transmembrane region" description="Helical" evidence="1">
    <location>
        <begin position="228"/>
        <end position="261"/>
    </location>
</feature>
<dbReference type="AlphaFoldDB" id="A0A1J5T5D7"/>
<feature type="transmembrane region" description="Helical" evidence="1">
    <location>
        <begin position="426"/>
        <end position="446"/>
    </location>
</feature>
<feature type="transmembrane region" description="Helical" evidence="1">
    <location>
        <begin position="56"/>
        <end position="75"/>
    </location>
</feature>
<keyword evidence="1" id="KW-1133">Transmembrane helix</keyword>
<feature type="transmembrane region" description="Helical" evidence="1">
    <location>
        <begin position="194"/>
        <end position="216"/>
    </location>
</feature>
<sequence>MNLPRFKTRPLHIDEQTTVADLARNVRIFIADSKLWLGALLGLLGAYYFFTNRLGASTFILTSIGTFLVLHLWSVNGKGVPLLPTMAIQHLLAYGIPIVTANEALTKYPRSEFQTAGMELLVFQLAMAAGWYALMQIVPPCRPISYTLTLLRRGGFRAFRKLGLILVAATTVYELAYTSGLLDPAFAVLPQGTYPVLVAVSGAASMCGFFIAALGVGSGEIERSFKIFFWSAFAIQCIVSAASLLLSSTIIYIASVMIGLFWSSGRFPWKFVVITIAVLSFFNLSKHEMRMQYWNPNTGEMRNYSITNLPTIYTDWFNASTTMMFEPREETRAEREARQSLADRVNNLSNLLFIIDAVEHQHIDLLNGATYAIIPPLLIPRYFWPEKPRAHEGQVMLNVHFGRQDLHSTFTTYIAWGLVPEAYGNYGPFMGSIILGLFLGGFMAVVERMTQNKALLSLEGFALFALFLGMATSYEMVASVLVTSVFQSIVSICMAVAPFVDRTVHRREKPA</sequence>
<name>A0A1J5T5D7_9ZZZZ</name>
<gene>
    <name evidence="2" type="ORF">GALL_105980</name>
</gene>
<comment type="caution">
    <text evidence="2">The sequence shown here is derived from an EMBL/GenBank/DDBJ whole genome shotgun (WGS) entry which is preliminary data.</text>
</comment>
<feature type="transmembrane region" description="Helical" evidence="1">
    <location>
        <begin position="162"/>
        <end position="182"/>
    </location>
</feature>